<organism evidence="1 2">
    <name type="scientific">Actinokineospora auranticolor</name>
    <dbReference type="NCBI Taxonomy" id="155976"/>
    <lineage>
        <taxon>Bacteria</taxon>
        <taxon>Bacillati</taxon>
        <taxon>Actinomycetota</taxon>
        <taxon>Actinomycetes</taxon>
        <taxon>Pseudonocardiales</taxon>
        <taxon>Pseudonocardiaceae</taxon>
        <taxon>Actinokineospora</taxon>
    </lineage>
</organism>
<dbReference type="EMBL" id="PTIX01000022">
    <property type="protein sequence ID" value="PPK64031.1"/>
    <property type="molecule type" value="Genomic_DNA"/>
</dbReference>
<evidence type="ECO:0000313" key="1">
    <source>
        <dbReference type="EMBL" id="PPK64031.1"/>
    </source>
</evidence>
<name>A0A2S6GFT2_9PSEU</name>
<reference evidence="1 2" key="1">
    <citation type="submission" date="2018-02" db="EMBL/GenBank/DDBJ databases">
        <title>Genomic Encyclopedia of Archaeal and Bacterial Type Strains, Phase II (KMG-II): from individual species to whole genera.</title>
        <authorList>
            <person name="Goeker M."/>
        </authorList>
    </citation>
    <scope>NUCLEOTIDE SEQUENCE [LARGE SCALE GENOMIC DNA]</scope>
    <source>
        <strain evidence="1 2">YU 961-1</strain>
    </source>
</reference>
<gene>
    <name evidence="1" type="ORF">CLV40_12222</name>
</gene>
<comment type="caution">
    <text evidence="1">The sequence shown here is derived from an EMBL/GenBank/DDBJ whole genome shotgun (WGS) entry which is preliminary data.</text>
</comment>
<proteinExistence type="predicted"/>
<evidence type="ECO:0000313" key="2">
    <source>
        <dbReference type="Proteomes" id="UP000239203"/>
    </source>
</evidence>
<dbReference type="AlphaFoldDB" id="A0A2S6GFT2"/>
<sequence>MLLVKVNGVRSVRNLTTDEMIYLKKHPTAVQDPTRILLLLQQAPPTEVARASWQPGDARSP</sequence>
<keyword evidence="2" id="KW-1185">Reference proteome</keyword>
<accession>A0A2S6GFT2</accession>
<protein>
    <submittedName>
        <fullName evidence="1">Uncharacterized protein</fullName>
    </submittedName>
</protein>
<dbReference type="Proteomes" id="UP000239203">
    <property type="component" value="Unassembled WGS sequence"/>
</dbReference>